<evidence type="ECO:0000256" key="3">
    <source>
        <dbReference type="SAM" id="MobiDB-lite"/>
    </source>
</evidence>
<comment type="caution">
    <text evidence="6">The sequence shown here is derived from an EMBL/GenBank/DDBJ whole genome shotgun (WGS) entry which is preliminary data.</text>
</comment>
<evidence type="ECO:0000313" key="7">
    <source>
        <dbReference type="Proteomes" id="UP000318571"/>
    </source>
</evidence>
<dbReference type="PANTHER" id="PTHR31139:SF4">
    <property type="entry name" value="ECTOPIC P GRANULES PROTEIN 5 HOMOLOG"/>
    <property type="match status" value="1"/>
</dbReference>
<evidence type="ECO:0000256" key="1">
    <source>
        <dbReference type="ARBA" id="ARBA00010948"/>
    </source>
</evidence>
<dbReference type="Pfam" id="PF26573">
    <property type="entry name" value="TPR_Epg5_2"/>
    <property type="match status" value="1"/>
</dbReference>
<gene>
    <name evidence="6" type="ORF">TCAL_06831</name>
</gene>
<evidence type="ECO:0000259" key="4">
    <source>
        <dbReference type="Pfam" id="PF26103"/>
    </source>
</evidence>
<dbReference type="InterPro" id="IPR059030">
    <property type="entry name" value="TPR_Epg5_mid"/>
</dbReference>
<dbReference type="Pfam" id="PF26103">
    <property type="entry name" value="TPR_Epg5"/>
    <property type="match status" value="1"/>
</dbReference>
<name>A0A553NU07_TIGCA</name>
<evidence type="ECO:0008006" key="8">
    <source>
        <dbReference type="Google" id="ProtNLM"/>
    </source>
</evidence>
<dbReference type="GO" id="GO:0097352">
    <property type="term" value="P:autophagosome maturation"/>
    <property type="evidence" value="ECO:0007669"/>
    <property type="project" value="TreeGrafter"/>
</dbReference>
<evidence type="ECO:0000313" key="6">
    <source>
        <dbReference type="EMBL" id="TRY68896.1"/>
    </source>
</evidence>
<evidence type="ECO:0000259" key="5">
    <source>
        <dbReference type="Pfam" id="PF26573"/>
    </source>
</evidence>
<keyword evidence="7" id="KW-1185">Reference proteome</keyword>
<dbReference type="PANTHER" id="PTHR31139">
    <property type="entry name" value="ECTOPIC P GRANULES PROTEIN 5 HOMOLOG"/>
    <property type="match status" value="1"/>
</dbReference>
<keyword evidence="2" id="KW-0072">Autophagy</keyword>
<dbReference type="GO" id="GO:0005737">
    <property type="term" value="C:cytoplasm"/>
    <property type="evidence" value="ECO:0007669"/>
    <property type="project" value="TreeGrafter"/>
</dbReference>
<evidence type="ECO:0000256" key="2">
    <source>
        <dbReference type="ARBA" id="ARBA00023006"/>
    </source>
</evidence>
<dbReference type="InterPro" id="IPR058750">
    <property type="entry name" value="TPR_Epg5"/>
</dbReference>
<feature type="region of interest" description="Disordered" evidence="3">
    <location>
        <begin position="1"/>
        <end position="93"/>
    </location>
</feature>
<dbReference type="STRING" id="6832.A0A553NU07"/>
<protein>
    <recommendedName>
        <fullName evidence="8">Ectopic P granules protein 5 homolog</fullName>
    </recommendedName>
</protein>
<reference evidence="6 7" key="1">
    <citation type="journal article" date="2018" name="Nat. Ecol. Evol.">
        <title>Genomic signatures of mitonuclear coevolution across populations of Tigriopus californicus.</title>
        <authorList>
            <person name="Barreto F.S."/>
            <person name="Watson E.T."/>
            <person name="Lima T.G."/>
            <person name="Willett C.S."/>
            <person name="Edmands S."/>
            <person name="Li W."/>
            <person name="Burton R.S."/>
        </authorList>
    </citation>
    <scope>NUCLEOTIDE SEQUENCE [LARGE SCALE GENOMIC DNA]</scope>
    <source>
        <strain evidence="6 7">San Diego</strain>
    </source>
</reference>
<comment type="similarity">
    <text evidence="1">Belongs to the EPG5 family.</text>
</comment>
<feature type="domain" description="Epg5-like central TPR repeats" evidence="4">
    <location>
        <begin position="1476"/>
        <end position="1883"/>
    </location>
</feature>
<sequence>MSQWPLTTRDIGHHPVHAQESVLPSPSAPPNDQPNDQPNAPPLVPTCPSLAAASATSAPSSYPPDASDASDAPSAPPARPTLSDPPQSPDSASSLNAVALELEVQPGSHYYENGFLVWYDTFVREFLLAERAGHAPGLDPALQAHATRVEQHAAHLRQAQVRWQTLLTAETNLWSASQSSVTGSGPCVDGRSVNVHHVYDQVAWSGYPGLNRWRAAAREWRSTLEEDALLARFHVSAGYRLLAQQFGALARPNPARNGPSNLAEVRMAVSALFRAIRVLPSCRSHAHHDLVSWLRVLIGQRLQTSNHLTDTLFVLNHLLRCPKGVGLWGPCLISLPIPRLAANGGCSQDDIPLFDLQVTVLFTLCTPTEGRRDFVRPTPTIRSKPETACSSSTASYFEEESWSVLNWQGCDVSDPEGKHLDEADLLPFFNQLHIPACLEFCCQLSLANSSAPWSGTLRSLAMIQSLLGVLRNALITFHEKAFDFVLMRICEYMEHTLWTLIDLEIISRKTLTHGQVQHVQLECVSFFSESLTSVIDSGNPICFQRFSYLPLDHLPSNSLPQVMLIFYGQTNLSVEEPSIDLPVSVELPSLVARLKSLNQENRHHLFTAMTTVLKNADHTVSLQSYLADFVVLGYVTSGSFERYPELCTPALSVLAHEHPGVISHILTWLPSLGKDIDCQKDVVDMLHKLPIENWIPQGEDVNLLCERLLNQIHDPVQQEWTKTILDRIPWSSALLDKASREKVALIVVEVVRRLSEESSVTWNAAIWSNPTETSFLSWAWQILPKLKLHLQEQPKRRIQREDVQWGDYDQEARFHHLRTQVNQNNPVAAFVTLQSTQLGHSVPEICERGWKVLKITLQRAPVEAVLLCLFDMIKMFLACPADLVNNEDFQTILTSLLVGDHGLIQSAREITGFDSKSSVASIMREWILLDLRNRKRNEVDVLSWIEIWLLILTSIADWHTNRIILQVLNAIVESVFQQERPRRHVVAHFAFDFKVKVESEDRGAKIEGFTSWIQRSCSPFTFMSEVGFEFPWLACCLILAEECHPTFVQFCDQVVRHLDHSEASVDEAVRIAQEAGIEPDLNWTTNELPIYRWSKLFLAIPEKDLAVAVIAFQMFSSSFFVKTKFKESSSWMFVGPTFFSGFVNRRYFEKIKSKLMFCETQVIKLESKQLFQAFLHWISNPELLDPKVHIPSLPKNLLPGYLNQIVDQNEHCDKNTILWMDLVSLMLVETNSKEMSPEKKPCPQIASFLELKSRRPDVQKIEMKPSVKKGPMDSLDEHMAHLSVVDENISPFQVREILDSFSRELTAFVEHWNVLSDDLQLQLTRRSDLLAHLFKQEQKTVTLSASCPTSFGLKGPKYCSGPAQVRLQFDQWVQQDNVKQQLCDNLQLVARLGQDLEQRVLNRSLIATMTNIQALVNLLTSKTRLMKEGEEKGFTLGLEVIQRLVSILTEDWCRLPLVKHFFSTQLESLAESFLSNVPSQCLTLVNYLAEKPFLMSFLSSCFTPNVVKSADFITMYSKIVLIENEEHAFVLLSKISILDWYDNVNPSLEFRSDLIRIIGDAIRQEMRTLESNPSPTSQSSCSFGSLLLAKHEQNLHQLGRVEFPNHYFQILSLLLDFRQNQNVKIWFDFLHLQIPPEATNCKPLHLNSHPRDIQDYLKSCRHFMAKFVHYTERKEIDLCILKLRDFFDEERHQTGLNGIYSKYDRLYMPISIFIAQMSQFLLIEALSAQGNLESVWRGMWTMFSPWLCPIPVSEIRTAQWIQDLASNNRFLLPWTLEESPQAVFVADMFVLLSHDIGLECKEFTKILSLLWQMYCQKFALLSSSSGSGVKDHILEVIQAALIKLPWNTFSPTRVDFQLMVNLKDCDIMITHSFVGKIFTQIAWKRFLAKNSPCLSLIMKDFISVFLWNIDLLRICLAFKDTPSLQQMPLPDYKELLLLFVTRVDSKAITHIFDDESIDGNMIRFFNCSGGSPGSTSDEELRTKSIELATNILKLFDHCFKKYPKFIQEHKVELATGFQWLLALVEHQWKPSEGLEDAEGHFAAITLKEILLICLETNSNLAKFMLPELSHYQRSMQSSSMTKIAVLKFAGELTESSSSLSLATVFESCIIGLWETGQVKSWWDVASQLEQTWPTLDSKRDSMLLKCCLEEGLCKQLVLRTVLITFGSADNGSSKAFEIAIKWMRTIQLTSLSNEDFALLLWILLYLLDNIKRELDDREERKDEKSESKDLSILVNDLMGFLYAVVEPSHGYSTQLMNVFGLSTVSSFKPLPVMCLVFYSVLQVLYRFQSSAPKNNVAIHSNPRDPIFNSVMTSLNGEERYRDLMEWIQPYLPPKTASGIADEPSGPKTTNAPCPQILHQWFITLCQKALITNGSLFVFREDKA</sequence>
<proteinExistence type="inferred from homology"/>
<feature type="compositionally biased region" description="Low complexity" evidence="3">
    <location>
        <begin position="48"/>
        <end position="73"/>
    </location>
</feature>
<dbReference type="Proteomes" id="UP000318571">
    <property type="component" value="Chromosome 1"/>
</dbReference>
<dbReference type="OMA" id="LYCYEAE"/>
<organism evidence="6 7">
    <name type="scientific">Tigriopus californicus</name>
    <name type="common">Marine copepod</name>
    <dbReference type="NCBI Taxonomy" id="6832"/>
    <lineage>
        <taxon>Eukaryota</taxon>
        <taxon>Metazoa</taxon>
        <taxon>Ecdysozoa</taxon>
        <taxon>Arthropoda</taxon>
        <taxon>Crustacea</taxon>
        <taxon>Multicrustacea</taxon>
        <taxon>Hexanauplia</taxon>
        <taxon>Copepoda</taxon>
        <taxon>Harpacticoida</taxon>
        <taxon>Harpacticidae</taxon>
        <taxon>Tigriopus</taxon>
    </lineage>
</organism>
<dbReference type="InterPro" id="IPR051436">
    <property type="entry name" value="Autophagy-related_EPG5"/>
</dbReference>
<dbReference type="EMBL" id="VCGU01000010">
    <property type="protein sequence ID" value="TRY68896.1"/>
    <property type="molecule type" value="Genomic_DNA"/>
</dbReference>
<accession>A0A553NU07</accession>
<feature type="domain" description="Epg5-like TPR" evidence="5">
    <location>
        <begin position="1046"/>
        <end position="1223"/>
    </location>
</feature>